<reference evidence="2 3" key="3">
    <citation type="journal article" date="2013" name="Rice">
        <title>Improvement of the Oryza sativa Nipponbare reference genome using next generation sequence and optical map data.</title>
        <authorList>
            <person name="Kawahara Y."/>
            <person name="de la Bastide M."/>
            <person name="Hamilton J.P."/>
            <person name="Kanamori H."/>
            <person name="McCombie W.R."/>
            <person name="Ouyang S."/>
            <person name="Schwartz D.C."/>
            <person name="Tanaka T."/>
            <person name="Wu J."/>
            <person name="Zhou S."/>
            <person name="Childs K.L."/>
            <person name="Davidson R.M."/>
            <person name="Lin H."/>
            <person name="Quesada-Ocampo L."/>
            <person name="Vaillancourt B."/>
            <person name="Sakai H."/>
            <person name="Lee S.S."/>
            <person name="Kim J."/>
            <person name="Numa H."/>
            <person name="Itoh T."/>
            <person name="Buell C.R."/>
            <person name="Matsumoto T."/>
        </authorList>
    </citation>
    <scope>NUCLEOTIDE SEQUENCE [LARGE SCALE GENOMIC DNA]</scope>
    <source>
        <strain evidence="3">cv. Nipponbare</strain>
    </source>
</reference>
<proteinExistence type="predicted"/>
<sequence>MRLCSKLAALLRRSRGPAAGARVHHRERAGGAHGGGLRGARRAQARALRGLPRQRHRRGGAAHHHHRRRELPGLPRRHPRRRPHGPLPRPVRALRDQDPHRDRHRRRPLVPPLPRRLRRHRRARRRGRRGHGRRRAPPPFRRLRRILEPRHLRLRRLRRRRAHLPEQAHCRRRRRGLRHGGGQLPHQVRLPRLHHPPPQRLPRVQDHAGPGPLQPQDPGRLGLRGRRGVRRRRRRSVGRRQGQERGERRGLRPPGRRALLRHWTRAGDKVSRRAARAGLRWLCRDQARLHSHQRQGSLRRR</sequence>
<feature type="compositionally biased region" description="Basic residues" evidence="1">
    <location>
        <begin position="52"/>
        <end position="84"/>
    </location>
</feature>
<dbReference type="EMBL" id="AP014962">
    <property type="protein sequence ID" value="BAS97537.1"/>
    <property type="molecule type" value="Genomic_DNA"/>
</dbReference>
<dbReference type="OMA" id="CDHRRYL"/>
<dbReference type="Gramene" id="Os06t0327300-01">
    <property type="protein sequence ID" value="Os06t0327300-01"/>
    <property type="gene ID" value="Os06g0327300"/>
</dbReference>
<accession>A0A0N7KM13</accession>
<evidence type="ECO:0000313" key="3">
    <source>
        <dbReference type="Proteomes" id="UP000059680"/>
    </source>
</evidence>
<feature type="compositionally biased region" description="Basic residues" evidence="1">
    <location>
        <begin position="115"/>
        <end position="144"/>
    </location>
</feature>
<dbReference type="Proteomes" id="UP000059680">
    <property type="component" value="Chromosome 6"/>
</dbReference>
<feature type="region of interest" description="Disordered" evidence="1">
    <location>
        <begin position="158"/>
        <end position="259"/>
    </location>
</feature>
<feature type="compositionally biased region" description="Basic residues" evidence="1">
    <location>
        <begin position="223"/>
        <end position="238"/>
    </location>
</feature>
<reference evidence="2 3" key="2">
    <citation type="journal article" date="2013" name="Plant Cell Physiol.">
        <title>Rice Annotation Project Database (RAP-DB): an integrative and interactive database for rice genomics.</title>
        <authorList>
            <person name="Sakai H."/>
            <person name="Lee S.S."/>
            <person name="Tanaka T."/>
            <person name="Numa H."/>
            <person name="Kim J."/>
            <person name="Kawahara Y."/>
            <person name="Wakimoto H."/>
            <person name="Yang C.C."/>
            <person name="Iwamoto M."/>
            <person name="Abe T."/>
            <person name="Yamada Y."/>
            <person name="Muto A."/>
            <person name="Inokuchi H."/>
            <person name="Ikemura T."/>
            <person name="Matsumoto T."/>
            <person name="Sasaki T."/>
            <person name="Itoh T."/>
        </authorList>
    </citation>
    <scope>NUCLEOTIDE SEQUENCE [LARGE SCALE GENOMIC DNA]</scope>
    <source>
        <strain evidence="3">cv. Nipponbare</strain>
    </source>
</reference>
<name>A0A0N7KM13_ORYSJ</name>
<gene>
    <name evidence="2" type="ordered locus">Os06g0327300</name>
    <name evidence="2" type="ORF">OSNPB_060327300</name>
</gene>
<dbReference type="AlphaFoldDB" id="A0A0N7KM13"/>
<evidence type="ECO:0000256" key="1">
    <source>
        <dbReference type="SAM" id="MobiDB-lite"/>
    </source>
</evidence>
<keyword evidence="3" id="KW-1185">Reference proteome</keyword>
<protein>
    <submittedName>
        <fullName evidence="2">Os06g0327300 protein</fullName>
    </submittedName>
</protein>
<evidence type="ECO:0000313" key="2">
    <source>
        <dbReference type="EMBL" id="BAS97537.1"/>
    </source>
</evidence>
<feature type="compositionally biased region" description="Basic and acidic residues" evidence="1">
    <location>
        <begin position="241"/>
        <end position="250"/>
    </location>
</feature>
<reference evidence="3" key="1">
    <citation type="journal article" date="2005" name="Nature">
        <title>The map-based sequence of the rice genome.</title>
        <authorList>
            <consortium name="International rice genome sequencing project (IRGSP)"/>
            <person name="Matsumoto T."/>
            <person name="Wu J."/>
            <person name="Kanamori H."/>
            <person name="Katayose Y."/>
            <person name="Fujisawa M."/>
            <person name="Namiki N."/>
            <person name="Mizuno H."/>
            <person name="Yamamoto K."/>
            <person name="Antonio B.A."/>
            <person name="Baba T."/>
            <person name="Sakata K."/>
            <person name="Nagamura Y."/>
            <person name="Aoki H."/>
            <person name="Arikawa K."/>
            <person name="Arita K."/>
            <person name="Bito T."/>
            <person name="Chiden Y."/>
            <person name="Fujitsuka N."/>
            <person name="Fukunaka R."/>
            <person name="Hamada M."/>
            <person name="Harada C."/>
            <person name="Hayashi A."/>
            <person name="Hijishita S."/>
            <person name="Honda M."/>
            <person name="Hosokawa S."/>
            <person name="Ichikawa Y."/>
            <person name="Idonuma A."/>
            <person name="Iijima M."/>
            <person name="Ikeda M."/>
            <person name="Ikeno M."/>
            <person name="Ito K."/>
            <person name="Ito S."/>
            <person name="Ito T."/>
            <person name="Ito Y."/>
            <person name="Ito Y."/>
            <person name="Iwabuchi A."/>
            <person name="Kamiya K."/>
            <person name="Karasawa W."/>
            <person name="Kurita K."/>
            <person name="Katagiri S."/>
            <person name="Kikuta A."/>
            <person name="Kobayashi H."/>
            <person name="Kobayashi N."/>
            <person name="Machita K."/>
            <person name="Maehara T."/>
            <person name="Masukawa M."/>
            <person name="Mizubayashi T."/>
            <person name="Mukai Y."/>
            <person name="Nagasaki H."/>
            <person name="Nagata Y."/>
            <person name="Naito S."/>
            <person name="Nakashima M."/>
            <person name="Nakama Y."/>
            <person name="Nakamichi Y."/>
            <person name="Nakamura M."/>
            <person name="Meguro A."/>
            <person name="Negishi M."/>
            <person name="Ohta I."/>
            <person name="Ohta T."/>
            <person name="Okamoto M."/>
            <person name="Ono N."/>
            <person name="Saji S."/>
            <person name="Sakaguchi M."/>
            <person name="Sakai K."/>
            <person name="Shibata M."/>
            <person name="Shimokawa T."/>
            <person name="Song J."/>
            <person name="Takazaki Y."/>
            <person name="Terasawa K."/>
            <person name="Tsugane M."/>
            <person name="Tsuji K."/>
            <person name="Ueda S."/>
            <person name="Waki K."/>
            <person name="Yamagata H."/>
            <person name="Yamamoto M."/>
            <person name="Yamamoto S."/>
            <person name="Yamane H."/>
            <person name="Yoshiki S."/>
            <person name="Yoshihara R."/>
            <person name="Yukawa K."/>
            <person name="Zhong H."/>
            <person name="Yano M."/>
            <person name="Yuan Q."/>
            <person name="Ouyang S."/>
            <person name="Liu J."/>
            <person name="Jones K.M."/>
            <person name="Gansberger K."/>
            <person name="Moffat K."/>
            <person name="Hill J."/>
            <person name="Bera J."/>
            <person name="Fadrosh D."/>
            <person name="Jin S."/>
            <person name="Johri S."/>
            <person name="Kim M."/>
            <person name="Overton L."/>
            <person name="Reardon M."/>
            <person name="Tsitrin T."/>
            <person name="Vuong H."/>
            <person name="Weaver B."/>
            <person name="Ciecko A."/>
            <person name="Tallon L."/>
            <person name="Jackson J."/>
            <person name="Pai G."/>
            <person name="Aken S.V."/>
            <person name="Utterback T."/>
            <person name="Reidmuller S."/>
            <person name="Feldblyum T."/>
            <person name="Hsiao J."/>
            <person name="Zismann V."/>
            <person name="Iobst S."/>
            <person name="de Vazeille A.R."/>
            <person name="Buell C.R."/>
            <person name="Ying K."/>
            <person name="Li Y."/>
            <person name="Lu T."/>
            <person name="Huang Y."/>
            <person name="Zhao Q."/>
            <person name="Feng Q."/>
            <person name="Zhang L."/>
            <person name="Zhu J."/>
            <person name="Weng Q."/>
            <person name="Mu J."/>
            <person name="Lu Y."/>
            <person name="Fan D."/>
            <person name="Liu Y."/>
            <person name="Guan J."/>
            <person name="Zhang Y."/>
            <person name="Yu S."/>
            <person name="Liu X."/>
            <person name="Zhang Y."/>
            <person name="Hong G."/>
            <person name="Han B."/>
            <person name="Choisne N."/>
            <person name="Demange N."/>
            <person name="Orjeda G."/>
            <person name="Samain S."/>
            <person name="Cattolico L."/>
            <person name="Pelletier E."/>
            <person name="Couloux A."/>
            <person name="Segurens B."/>
            <person name="Wincker P."/>
            <person name="D'Hont A."/>
            <person name="Scarpelli C."/>
            <person name="Weissenbach J."/>
            <person name="Salanoubat M."/>
            <person name="Quetier F."/>
            <person name="Yu Y."/>
            <person name="Kim H.R."/>
            <person name="Rambo T."/>
            <person name="Currie J."/>
            <person name="Collura K."/>
            <person name="Luo M."/>
            <person name="Yang T."/>
            <person name="Ammiraju J.S.S."/>
            <person name="Engler F."/>
            <person name="Soderlund C."/>
            <person name="Wing R.A."/>
            <person name="Palmer L.E."/>
            <person name="de la Bastide M."/>
            <person name="Spiegel L."/>
            <person name="Nascimento L."/>
            <person name="Zutavern T."/>
            <person name="O'Shaughnessy A."/>
            <person name="Dike S."/>
            <person name="Dedhia N."/>
            <person name="Preston R."/>
            <person name="Balija V."/>
            <person name="McCombie W.R."/>
            <person name="Chow T."/>
            <person name="Chen H."/>
            <person name="Chung M."/>
            <person name="Chen C."/>
            <person name="Shaw J."/>
            <person name="Wu H."/>
            <person name="Hsiao K."/>
            <person name="Chao Y."/>
            <person name="Chu M."/>
            <person name="Cheng C."/>
            <person name="Hour A."/>
            <person name="Lee P."/>
            <person name="Lin S."/>
            <person name="Lin Y."/>
            <person name="Liou J."/>
            <person name="Liu S."/>
            <person name="Hsing Y."/>
            <person name="Raghuvanshi S."/>
            <person name="Mohanty A."/>
            <person name="Bharti A.K."/>
            <person name="Gaur A."/>
            <person name="Gupta V."/>
            <person name="Kumar D."/>
            <person name="Ravi V."/>
            <person name="Vij S."/>
            <person name="Kapur A."/>
            <person name="Khurana P."/>
            <person name="Khurana P."/>
            <person name="Khurana J.P."/>
            <person name="Tyagi A.K."/>
            <person name="Gaikwad K."/>
            <person name="Singh A."/>
            <person name="Dalal V."/>
            <person name="Srivastava S."/>
            <person name="Dixit A."/>
            <person name="Pal A.K."/>
            <person name="Ghazi I.A."/>
            <person name="Yadav M."/>
            <person name="Pandit A."/>
            <person name="Bhargava A."/>
            <person name="Sureshbabu K."/>
            <person name="Batra K."/>
            <person name="Sharma T.R."/>
            <person name="Mohapatra T."/>
            <person name="Singh N.K."/>
            <person name="Messing J."/>
            <person name="Nelson A.B."/>
            <person name="Fuks G."/>
            <person name="Kavchok S."/>
            <person name="Keizer G."/>
            <person name="Linton E."/>
            <person name="Llaca V."/>
            <person name="Song R."/>
            <person name="Tanyolac B."/>
            <person name="Young S."/>
            <person name="Ho-Il K."/>
            <person name="Hahn J.H."/>
            <person name="Sangsakoo G."/>
            <person name="Vanavichit A."/>
            <person name="de Mattos Luiz.A.T."/>
            <person name="Zimmer P.D."/>
            <person name="Malone G."/>
            <person name="Dellagostin O."/>
            <person name="de Oliveira A.C."/>
            <person name="Bevan M."/>
            <person name="Bancroft I."/>
            <person name="Minx P."/>
            <person name="Cordum H."/>
            <person name="Wilson R."/>
            <person name="Cheng Z."/>
            <person name="Jin W."/>
            <person name="Jiang J."/>
            <person name="Leong S.A."/>
            <person name="Iwama H."/>
            <person name="Gojobori T."/>
            <person name="Itoh T."/>
            <person name="Niimura Y."/>
            <person name="Fujii Y."/>
            <person name="Habara T."/>
            <person name="Sakai H."/>
            <person name="Sato Y."/>
            <person name="Wilson G."/>
            <person name="Kumar K."/>
            <person name="McCouch S."/>
            <person name="Juretic N."/>
            <person name="Hoen D."/>
            <person name="Wright S."/>
            <person name="Bruskiewich R."/>
            <person name="Bureau T."/>
            <person name="Miyao A."/>
            <person name="Hirochika H."/>
            <person name="Nishikawa T."/>
            <person name="Kadowaki K."/>
            <person name="Sugiura M."/>
            <person name="Burr B."/>
            <person name="Sasaki T."/>
        </authorList>
    </citation>
    <scope>NUCLEOTIDE SEQUENCE [LARGE SCALE GENOMIC DNA]</scope>
    <source>
        <strain evidence="3">cv. Nipponbare</strain>
    </source>
</reference>
<feature type="region of interest" description="Disordered" evidence="1">
    <location>
        <begin position="14"/>
        <end position="144"/>
    </location>
</feature>
<organism evidence="2 3">
    <name type="scientific">Oryza sativa subsp. japonica</name>
    <name type="common">Rice</name>
    <dbReference type="NCBI Taxonomy" id="39947"/>
    <lineage>
        <taxon>Eukaryota</taxon>
        <taxon>Viridiplantae</taxon>
        <taxon>Streptophyta</taxon>
        <taxon>Embryophyta</taxon>
        <taxon>Tracheophyta</taxon>
        <taxon>Spermatophyta</taxon>
        <taxon>Magnoliopsida</taxon>
        <taxon>Liliopsida</taxon>
        <taxon>Poales</taxon>
        <taxon>Poaceae</taxon>
        <taxon>BOP clade</taxon>
        <taxon>Oryzoideae</taxon>
        <taxon>Oryzeae</taxon>
        <taxon>Oryzinae</taxon>
        <taxon>Oryza</taxon>
        <taxon>Oryza sativa</taxon>
    </lineage>
</organism>